<sequence length="2447" mass="266310" precursor="true">MELTRRKVLAGLGATLVAERASAESGALAVTGTRDGGFVVSINFREVWRVSGAQTRAHWGPDATAKIETRGEVTAVVLKKARLLGETASLELAFVRDQKGWQCAMSFAAGKLSAKSAAPFPLSGPHLSAPTSGTALVRAAHLQPHIWANAKFELDRALRPRATGTFLFGGLGGFKSQGTLYLLPRTDDGTAYARMEFGPTDIISLTKECSVRPASMSTFFYGRNDNLTFKGAGTFQVGQVNFAGHSECKITFSKNLRGGGWRWSADWRLPEHEQLIETPHGRMGVVGTGLSDIQSSGQFGKLEYFNAAATLKHVAHRLPLGKSYPGYADLARLDFTAAGERIRLLYDAKQIASADLKSGSWVSLIPGSKTGFAIKLDQASLLVVREADMFHGKFTFRGLALKRGSDGLWLLTADPKEQLLKVELPSQHLMEKSFFRQLPVLPGAPLLPDELPLLFSVKGRGSIREQLEKRIADFSAFSIFAKRYEETYRSVGPKDEVKDLPLPPQHVRDVEAIYVGREGLFSLRSRRVATLVANAIRDESLPVLREVKLGLGAILVADILQRARGNLSVPWTLGEANTALQELLTEARKRSDDHNIIQTEYLARTNGTVLFYARDWLNDWPKEFPAAAPPPTIGRKNLNAELGEMLAVVIAAGGFPDPSPSEAALQAAYKEDKYPLLPVQALAAGPTRLVFDVANDRGEKPGEAREVSARPYSLETLLAWKNYDLKVTQRANRFGAGQHPGMAANVSEEAKLIDALMSQKINPSTVIKERFDQIIEQARLTPNPFETQIELPAKLFLSPARDVNILPSWPKRVSRVPIWQAELREKPGERFSLRAVGSPDFEADVFDPALRDSARARLEKPDAFLSPLNRYDRHQIVALSSIYGLPVIARQSPNEGSEQTSQIAPPTVYRLEKGSRGKEGLRENDEKEQAIYIPRPMRHRLLTLSPVGASLDLDATFVPPASVRNMSDKNLFDAFSIERWRSLIAFGRDVTTEVVYKGFLYPIGFRATLVKVTERVFEPWQGENTLPIGFLRQRLYIQISDPTKLFPAVGQPFGGNCWPASSMTLDMSKTPDIVDPTRAQTERPQEQKWSTQGSGRLDHPLRVGMVFWPRSAPGEAGNIQFRMKIDGRPELVAMPMIFVDNAAAHDPPTMRALRRHYNNDAEVGPHLKLLKHGGVRRRYANEQKPGDATLETLEWRVSADSLRATLDEALEHDPSDFLMNSAMESVDQPPVFPRLASAVVCHDTVARFSGNPPAPMEVKYFPGYIEKGFVKRADEEKQEKERKENPSGAAENIRPKPDANLAKQAFLVTTANEPPSLDMGANGDRSGGVGRPSNFIRAIGRDGPIGGSAKWDAIKGNDTAPTFGDGFFDENAKVLGIVRLNELVKVAVANTKLPPLLKDTLDFSCDVLKGGAKGALSAVEAVEVQLKQLPEEARKALTSLSERISDEKAALERVAKACAPNDVAAAVSATRNLIDEVDRLASAPLAILTSIVDGRLEKLKTNWLAEIERQIELPIRQLLLTVPIARLAELLLPIGAGLAALDRLEELAALRGPLTVLLEQSVTHAFKEPLPLDLQGLRDRWVDNVVQRLEAEKNNHSDAIKASLDKLKTAVEALKKRSAATDFIAQLYRAAVILRGDPSDWARALNVDVPTKALEDELAFWWSRTGLPDCAQLVDGSIALRKALVAQRFDKSVCADPRFCVANQAPGPNAPAALCTLLWQLCLDLPDPNVSKTARELAQAYAAFAEALSALAAIEAQYAACTVADLTAAQRDFSCGLQRLDAARTAFIDALQNWFNAVKGAALGSLNDAAATRLATALATALRVIKPEEADIKDFVKQLTPLLGQVTAAAFEKRLQAPLGEVETLIEALDRVKTVAELRKAIDAIEAAKQTLSSLKVLAEQAVMQSMLRATLPARQAAEDLLKRIIAVLASGYRDVLDARNKLRDDLDKLQADLSEDFKVTLPSGALRKIAEVDKDSSLVAICGTATPNGDGLDLEAVVIQCMRGLSGASQKDAALALLTAWSRRAPALMRLISDLGARITRTMALPAQLQILDLDDLRAQLNNLLGDIVPTRRTLEYDWTLPLPRGKEIPIGASGSVAKFILPSELKLSAKTTIDLLRPTAPVVTADGKLDSFKVNILSDSVILRFKPFTFNSANGGSRFSADIEGVDIGASLAFLTALAVYFQAQGGDASDGLGDKPNGPYVEQRKAGPGVQAGYRINIGAAQLGTLAIQGLNFDAHCELPFDSASGAVRISLATPEAPFLITCAPYGGRGHFFLVSGPDTAGVRFDVGFQWGGAAAISFGPLQGAAFIMVGFRMSNLGGFEFAGFFIAAFEGHVACFGVSGSFVVSLRSTSGQMRGEATLTFKFSCGPAEITYRVGVGHNAGSRMGDRAWLEQQPGEPQTMWAGLGQSPAAVATANVPGMLENWSAYRRRFDFKVRAAGRRKRR</sequence>
<accession>I4YVM7</accession>
<name>I4YVM7_9HYPH</name>
<keyword evidence="5" id="KW-1185">Reference proteome</keyword>
<keyword evidence="3" id="KW-1133">Transmembrane helix</keyword>
<evidence type="ECO:0000256" key="1">
    <source>
        <dbReference type="SAM" id="Coils"/>
    </source>
</evidence>
<keyword evidence="3" id="KW-0812">Transmembrane</keyword>
<dbReference type="eggNOG" id="ENOG502Z7KR">
    <property type="taxonomic scope" value="Bacteria"/>
</dbReference>
<dbReference type="Proteomes" id="UP000003947">
    <property type="component" value="Unassembled WGS sequence"/>
</dbReference>
<feature type="transmembrane region" description="Helical" evidence="3">
    <location>
        <begin position="2325"/>
        <end position="2348"/>
    </location>
</feature>
<evidence type="ECO:0000256" key="3">
    <source>
        <dbReference type="SAM" id="Phobius"/>
    </source>
</evidence>
<keyword evidence="3" id="KW-0472">Membrane</keyword>
<evidence type="ECO:0000313" key="5">
    <source>
        <dbReference type="Proteomes" id="UP000003947"/>
    </source>
</evidence>
<dbReference type="HOGENOM" id="CLU_226235_0_0_5"/>
<gene>
    <name evidence="4" type="ORF">MicloDRAFT_00045960</name>
</gene>
<dbReference type="EMBL" id="JH660645">
    <property type="protein sequence ID" value="EIM28019.1"/>
    <property type="molecule type" value="Genomic_DNA"/>
</dbReference>
<reference evidence="4 5" key="1">
    <citation type="submission" date="2012-02" db="EMBL/GenBank/DDBJ databases">
        <title>Improved High-Quality Draft sequence of Microvirga sp. WSM3557.</title>
        <authorList>
            <consortium name="US DOE Joint Genome Institute"/>
            <person name="Lucas S."/>
            <person name="Han J."/>
            <person name="Lapidus A."/>
            <person name="Cheng J.-F."/>
            <person name="Goodwin L."/>
            <person name="Pitluck S."/>
            <person name="Peters L."/>
            <person name="Zhang X."/>
            <person name="Detter J.C."/>
            <person name="Han C."/>
            <person name="Tapia R."/>
            <person name="Land M."/>
            <person name="Hauser L."/>
            <person name="Kyrpides N."/>
            <person name="Ivanova N."/>
            <person name="Pagani I."/>
            <person name="Brau L."/>
            <person name="Yates R."/>
            <person name="O'Hara G."/>
            <person name="Rui T."/>
            <person name="Howieson J."/>
            <person name="Reeve W."/>
            <person name="Woyke T."/>
        </authorList>
    </citation>
    <scope>NUCLEOTIDE SEQUENCE [LARGE SCALE GENOMIC DNA]</scope>
    <source>
        <strain evidence="4 5">WSM3557</strain>
    </source>
</reference>
<keyword evidence="1" id="KW-0175">Coiled coil</keyword>
<protein>
    <submittedName>
        <fullName evidence="4">Uncharacterized protein</fullName>
    </submittedName>
</protein>
<organism evidence="4 5">
    <name type="scientific">Microvirga lotononidis</name>
    <dbReference type="NCBI Taxonomy" id="864069"/>
    <lineage>
        <taxon>Bacteria</taxon>
        <taxon>Pseudomonadati</taxon>
        <taxon>Pseudomonadota</taxon>
        <taxon>Alphaproteobacteria</taxon>
        <taxon>Hyphomicrobiales</taxon>
        <taxon>Methylobacteriaceae</taxon>
        <taxon>Microvirga</taxon>
    </lineage>
</organism>
<evidence type="ECO:0000256" key="2">
    <source>
        <dbReference type="SAM" id="MobiDB-lite"/>
    </source>
</evidence>
<dbReference type="PATRIC" id="fig|864069.3.peg.4954"/>
<proteinExistence type="predicted"/>
<feature type="compositionally biased region" description="Basic and acidic residues" evidence="2">
    <location>
        <begin position="1273"/>
        <end position="1285"/>
    </location>
</feature>
<dbReference type="STRING" id="864069.MicloDRAFT_00045960"/>
<feature type="region of interest" description="Disordered" evidence="2">
    <location>
        <begin position="1273"/>
        <end position="1296"/>
    </location>
</feature>
<feature type="coiled-coil region" evidence="1">
    <location>
        <begin position="1586"/>
        <end position="1617"/>
    </location>
</feature>
<evidence type="ECO:0000313" key="4">
    <source>
        <dbReference type="EMBL" id="EIM28019.1"/>
    </source>
</evidence>